<evidence type="ECO:0008006" key="4">
    <source>
        <dbReference type="Google" id="ProtNLM"/>
    </source>
</evidence>
<organism evidence="2 3">
    <name type="scientific">Nocardioides cavernae</name>
    <dbReference type="NCBI Taxonomy" id="1921566"/>
    <lineage>
        <taxon>Bacteria</taxon>
        <taxon>Bacillati</taxon>
        <taxon>Actinomycetota</taxon>
        <taxon>Actinomycetes</taxon>
        <taxon>Propionibacteriales</taxon>
        <taxon>Nocardioidaceae</taxon>
        <taxon>Nocardioides</taxon>
    </lineage>
</organism>
<dbReference type="RefSeq" id="WP_191195745.1">
    <property type="nucleotide sequence ID" value="NZ_JACXYZ010000002.1"/>
</dbReference>
<proteinExistence type="predicted"/>
<reference evidence="2 3" key="1">
    <citation type="submission" date="2020-09" db="EMBL/GenBank/DDBJ databases">
        <title>novel species in genus Nocardioides.</title>
        <authorList>
            <person name="Zhang G."/>
        </authorList>
    </citation>
    <scope>NUCLEOTIDE SEQUENCE [LARGE SCALE GENOMIC DNA]</scope>
    <source>
        <strain evidence="2 3">KCTC 39551</strain>
    </source>
</reference>
<evidence type="ECO:0000313" key="3">
    <source>
        <dbReference type="Proteomes" id="UP000618818"/>
    </source>
</evidence>
<gene>
    <name evidence="2" type="ORF">IEZ26_14740</name>
</gene>
<feature type="transmembrane region" description="Helical" evidence="1">
    <location>
        <begin position="6"/>
        <end position="27"/>
    </location>
</feature>
<accession>A0ABR8NCL8</accession>
<evidence type="ECO:0000256" key="1">
    <source>
        <dbReference type="SAM" id="Phobius"/>
    </source>
</evidence>
<keyword evidence="1" id="KW-0812">Transmembrane</keyword>
<dbReference type="Proteomes" id="UP000618818">
    <property type="component" value="Unassembled WGS sequence"/>
</dbReference>
<name>A0ABR8NCL8_9ACTN</name>
<evidence type="ECO:0000313" key="2">
    <source>
        <dbReference type="EMBL" id="MBD3925888.1"/>
    </source>
</evidence>
<keyword evidence="3" id="KW-1185">Reference proteome</keyword>
<comment type="caution">
    <text evidence="2">The sequence shown here is derived from an EMBL/GenBank/DDBJ whole genome shotgun (WGS) entry which is preliminary data.</text>
</comment>
<dbReference type="EMBL" id="JACXYZ010000002">
    <property type="protein sequence ID" value="MBD3925888.1"/>
    <property type="molecule type" value="Genomic_DNA"/>
</dbReference>
<sequence length="59" mass="6272">MDTGGATGLFVLVAVGAAAVYGLYWVIRLAVYHGIRDADRYGRVWTRDGDASETPGGRA</sequence>
<keyword evidence="1" id="KW-0472">Membrane</keyword>
<protein>
    <recommendedName>
        <fullName evidence="4">DUF4234 domain-containing protein</fullName>
    </recommendedName>
</protein>
<keyword evidence="1" id="KW-1133">Transmembrane helix</keyword>